<dbReference type="EMBL" id="CP021106">
    <property type="protein sequence ID" value="ARO88243.1"/>
    <property type="molecule type" value="Genomic_DNA"/>
</dbReference>
<evidence type="ECO:0000256" key="2">
    <source>
        <dbReference type="ARBA" id="ARBA00022679"/>
    </source>
</evidence>
<feature type="domain" description="Glycosyl transferase family 1" evidence="3">
    <location>
        <begin position="204"/>
        <end position="349"/>
    </location>
</feature>
<sequence>MNGMARVGLYLDISDPEPDADGVFGRDIAVEGFCDALLRYSRPGDLHFFQNSPVLQRRTGSLRRFEQLAAPDVHPILSEMRALRDHFAAHPFSVWHDLDGNLQSANDLRQRYSTRLYPITATPHVFSYAGLNHNWILRMLLQGGETCDAMICPTASAKQVFSNLITSVAEDLSRSHGLKLRFVPRLATIPLGVDSKIFKPRPKTALREQLNLPVDAVIILWVGRLSPLDKADLLPLVQVFSRLQRGIDRQPLYLVIGGSGHKFVSQTLKAYATELGVAERVLLCPIPAHTRQLYHAAADIFVSPIDSIQETFGITPIEAMSCGVPQVVSDWNGYRDTVVHDVTGFRVPTWSASCDEDISRSAGIYDAYDMYDHLLSGQRVVVDPDALQFRLQSLIDSTDLRRCLGAASRAQAVANYDWQVVVRQHEALWDELADIANNTAWQAKPKKDYNLMLISQVFSHYPTENLDQHTKIALSELGVQVCHGEAQLPAYHSALGVLLIPLLHAALMQLSRTSSSLGMMAASLSAKFHVSQDQANRHILWLMKMGIVRRVPQF</sequence>
<organism evidence="4 5">
    <name type="scientific">Nitrosospira lacus</name>
    <dbReference type="NCBI Taxonomy" id="1288494"/>
    <lineage>
        <taxon>Bacteria</taxon>
        <taxon>Pseudomonadati</taxon>
        <taxon>Pseudomonadota</taxon>
        <taxon>Betaproteobacteria</taxon>
        <taxon>Nitrosomonadales</taxon>
        <taxon>Nitrosomonadaceae</taxon>
        <taxon>Nitrosospira</taxon>
    </lineage>
</organism>
<dbReference type="PANTHER" id="PTHR12526">
    <property type="entry name" value="GLYCOSYLTRANSFERASE"/>
    <property type="match status" value="1"/>
</dbReference>
<dbReference type="InterPro" id="IPR001296">
    <property type="entry name" value="Glyco_trans_1"/>
</dbReference>
<dbReference type="Proteomes" id="UP000012179">
    <property type="component" value="Chromosome"/>
</dbReference>
<proteinExistence type="predicted"/>
<dbReference type="KEGG" id="nlc:EBAPG3_010880"/>
<dbReference type="AlphaFoldDB" id="A0A1W6SR30"/>
<dbReference type="OrthoDB" id="9801609at2"/>
<evidence type="ECO:0000313" key="4">
    <source>
        <dbReference type="EMBL" id="ARO88243.1"/>
    </source>
</evidence>
<dbReference type="SUPFAM" id="SSF53756">
    <property type="entry name" value="UDP-Glycosyltransferase/glycogen phosphorylase"/>
    <property type="match status" value="1"/>
</dbReference>
<dbReference type="Gene3D" id="3.40.50.2000">
    <property type="entry name" value="Glycogen Phosphorylase B"/>
    <property type="match status" value="1"/>
</dbReference>
<keyword evidence="1" id="KW-0328">Glycosyltransferase</keyword>
<gene>
    <name evidence="4" type="ORF">EBAPG3_010880</name>
</gene>
<name>A0A1W6SR30_9PROT</name>
<protein>
    <recommendedName>
        <fullName evidence="3">Glycosyl transferase family 1 domain-containing protein</fullName>
    </recommendedName>
</protein>
<dbReference type="CDD" id="cd03801">
    <property type="entry name" value="GT4_PimA-like"/>
    <property type="match status" value="1"/>
</dbReference>
<keyword evidence="2" id="KW-0808">Transferase</keyword>
<accession>A0A1W6SR30</accession>
<evidence type="ECO:0000256" key="1">
    <source>
        <dbReference type="ARBA" id="ARBA00022676"/>
    </source>
</evidence>
<keyword evidence="5" id="KW-1185">Reference proteome</keyword>
<dbReference type="Pfam" id="PF00534">
    <property type="entry name" value="Glycos_transf_1"/>
    <property type="match status" value="1"/>
</dbReference>
<dbReference type="PANTHER" id="PTHR12526:SF510">
    <property type="entry name" value="D-INOSITOL 3-PHOSPHATE GLYCOSYLTRANSFERASE"/>
    <property type="match status" value="1"/>
</dbReference>
<dbReference type="eggNOG" id="COG0438">
    <property type="taxonomic scope" value="Bacteria"/>
</dbReference>
<evidence type="ECO:0000259" key="3">
    <source>
        <dbReference type="Pfam" id="PF00534"/>
    </source>
</evidence>
<evidence type="ECO:0000313" key="5">
    <source>
        <dbReference type="Proteomes" id="UP000012179"/>
    </source>
</evidence>
<dbReference type="GO" id="GO:0016757">
    <property type="term" value="F:glycosyltransferase activity"/>
    <property type="evidence" value="ECO:0007669"/>
    <property type="project" value="UniProtKB-KW"/>
</dbReference>
<reference evidence="4 5" key="1">
    <citation type="journal article" date="2015" name="Int. J. Syst. Evol. Microbiol.">
        <title>Nitrosospira lacus sp. nov., a psychrotolerant, ammonia-oxidizing bacterium from sandy lake sediment.</title>
        <authorList>
            <person name="Urakawa H."/>
            <person name="Garcia J.C."/>
            <person name="Nielsen J.L."/>
            <person name="Le V.Q."/>
            <person name="Kozlowski J.A."/>
            <person name="Stein L.Y."/>
            <person name="Lim C.K."/>
            <person name="Pommerening-Roser A."/>
            <person name="Martens-Habbena W."/>
            <person name="Stahl D.A."/>
            <person name="Klotz M.G."/>
        </authorList>
    </citation>
    <scope>NUCLEOTIDE SEQUENCE [LARGE SCALE GENOMIC DNA]</scope>
    <source>
        <strain evidence="4 5">APG3</strain>
    </source>
</reference>